<dbReference type="EMBL" id="JABFJW010000015">
    <property type="protein sequence ID" value="NOK08072.1"/>
    <property type="molecule type" value="Genomic_DNA"/>
</dbReference>
<evidence type="ECO:0000313" key="1">
    <source>
        <dbReference type="EMBL" id="NOK08072.1"/>
    </source>
</evidence>
<reference evidence="1 2" key="1">
    <citation type="submission" date="2020-05" db="EMBL/GenBank/DDBJ databases">
        <authorList>
            <person name="Whitworth D."/>
        </authorList>
    </citation>
    <scope>NUCLEOTIDE SEQUENCE [LARGE SCALE GENOMIC DNA]</scope>
    <source>
        <strain evidence="1 2">CA046A</strain>
    </source>
</reference>
<dbReference type="Proteomes" id="UP000528460">
    <property type="component" value="Unassembled WGS sequence"/>
</dbReference>
<evidence type="ECO:0000313" key="2">
    <source>
        <dbReference type="Proteomes" id="UP000528460"/>
    </source>
</evidence>
<dbReference type="AlphaFoldDB" id="A0A7Y4JPU9"/>
<proteinExistence type="predicted"/>
<organism evidence="1 2">
    <name type="scientific">Corallococcus exercitus</name>
    <dbReference type="NCBI Taxonomy" id="2316736"/>
    <lineage>
        <taxon>Bacteria</taxon>
        <taxon>Pseudomonadati</taxon>
        <taxon>Myxococcota</taxon>
        <taxon>Myxococcia</taxon>
        <taxon>Myxococcales</taxon>
        <taxon>Cystobacterineae</taxon>
        <taxon>Myxococcaceae</taxon>
        <taxon>Corallococcus</taxon>
    </lineage>
</organism>
<dbReference type="RefSeq" id="WP_171412336.1">
    <property type="nucleotide sequence ID" value="NZ_JABFJW010000015.1"/>
</dbReference>
<gene>
    <name evidence="1" type="ORF">HNS30_03320</name>
</gene>
<accession>A0A7Y4JPU9</accession>
<comment type="caution">
    <text evidence="1">The sequence shown here is derived from an EMBL/GenBank/DDBJ whole genome shotgun (WGS) entry which is preliminary data.</text>
</comment>
<protein>
    <submittedName>
        <fullName evidence="1">Uncharacterized protein</fullName>
    </submittedName>
</protein>
<name>A0A7Y4JPU9_9BACT</name>
<sequence>MGRIIIVNGSRKEGNYWSNEVRDNWLLLNTHCVAAMELAIARQRNDATYVTFAGEIIRHHGPIVLERWQPNRDFFTLYFEGASRRPNQILRTHAGTALALLKKGQHLVICDGGRPKHINMESRPYPSPSEVVEALHAANVERV</sequence>